<evidence type="ECO:0000313" key="4">
    <source>
        <dbReference type="Proteomes" id="UP001203297"/>
    </source>
</evidence>
<gene>
    <name evidence="3" type="ORF">B0F90DRAFT_1772820</name>
</gene>
<feature type="transmembrane region" description="Helical" evidence="1">
    <location>
        <begin position="12"/>
        <end position="36"/>
    </location>
</feature>
<evidence type="ECO:0000259" key="2">
    <source>
        <dbReference type="Pfam" id="PF20152"/>
    </source>
</evidence>
<dbReference type="InterPro" id="IPR045339">
    <property type="entry name" value="DUF6534"/>
</dbReference>
<keyword evidence="4" id="KW-1185">Reference proteome</keyword>
<keyword evidence="1" id="KW-0472">Membrane</keyword>
<accession>A0AAD4LVB8</accession>
<evidence type="ECO:0000256" key="1">
    <source>
        <dbReference type="SAM" id="Phobius"/>
    </source>
</evidence>
<dbReference type="EMBL" id="WTXG01000133">
    <property type="protein sequence ID" value="KAI0292078.1"/>
    <property type="molecule type" value="Genomic_DNA"/>
</dbReference>
<comment type="caution">
    <text evidence="3">The sequence shown here is derived from an EMBL/GenBank/DDBJ whole genome shotgun (WGS) entry which is preliminary data.</text>
</comment>
<sequence length="315" mass="35206">MGELSHTKETLGAILLGCILSTALSGITTVQTFLYFRLYPKDALRIKLMVRVLLDFTHTGLICAATWDYLILNFGNKAIADTIPIAKPDTNDVLYFPSSFFSHRVFRLSKNNWYITAPLVVLSFGRLGAALVSTTEMGRLKSFHAFVHDYGYIFTLGLSLACTLDILITATIRTGFHEMDHIIDTIMLYTFNNGALTCATTVVSLICWVTMPGNLIFLGLHFAISKLYANSLLATLNSRRSLREHRSKNSGDGENTLPVLFPSCYSHSRIPRFQSIGPSRTRVDFEPVLEISIEKTIQCEIDDEVEGQDVGMRFV</sequence>
<dbReference type="PANTHER" id="PTHR40465:SF1">
    <property type="entry name" value="DUF6534 DOMAIN-CONTAINING PROTEIN"/>
    <property type="match status" value="1"/>
</dbReference>
<dbReference type="PANTHER" id="PTHR40465">
    <property type="entry name" value="CHROMOSOME 1, WHOLE GENOME SHOTGUN SEQUENCE"/>
    <property type="match status" value="1"/>
</dbReference>
<reference evidence="3" key="1">
    <citation type="journal article" date="2022" name="New Phytol.">
        <title>Evolutionary transition to the ectomycorrhizal habit in the genomes of a hyperdiverse lineage of mushroom-forming fungi.</title>
        <authorList>
            <person name="Looney B."/>
            <person name="Miyauchi S."/>
            <person name="Morin E."/>
            <person name="Drula E."/>
            <person name="Courty P.E."/>
            <person name="Kohler A."/>
            <person name="Kuo A."/>
            <person name="LaButti K."/>
            <person name="Pangilinan J."/>
            <person name="Lipzen A."/>
            <person name="Riley R."/>
            <person name="Andreopoulos W."/>
            <person name="He G."/>
            <person name="Johnson J."/>
            <person name="Nolan M."/>
            <person name="Tritt A."/>
            <person name="Barry K.W."/>
            <person name="Grigoriev I.V."/>
            <person name="Nagy L.G."/>
            <person name="Hibbett D."/>
            <person name="Henrissat B."/>
            <person name="Matheny P.B."/>
            <person name="Labbe J."/>
            <person name="Martin F.M."/>
        </authorList>
    </citation>
    <scope>NUCLEOTIDE SEQUENCE</scope>
    <source>
        <strain evidence="3">BPL690</strain>
    </source>
</reference>
<feature type="transmembrane region" description="Helical" evidence="1">
    <location>
        <begin position="152"/>
        <end position="176"/>
    </location>
</feature>
<organism evidence="3 4">
    <name type="scientific">Multifurca ochricompacta</name>
    <dbReference type="NCBI Taxonomy" id="376703"/>
    <lineage>
        <taxon>Eukaryota</taxon>
        <taxon>Fungi</taxon>
        <taxon>Dikarya</taxon>
        <taxon>Basidiomycota</taxon>
        <taxon>Agaricomycotina</taxon>
        <taxon>Agaricomycetes</taxon>
        <taxon>Russulales</taxon>
        <taxon>Russulaceae</taxon>
        <taxon>Multifurca</taxon>
    </lineage>
</organism>
<dbReference type="AlphaFoldDB" id="A0AAD4LVB8"/>
<evidence type="ECO:0000313" key="3">
    <source>
        <dbReference type="EMBL" id="KAI0292078.1"/>
    </source>
</evidence>
<keyword evidence="1" id="KW-0812">Transmembrane</keyword>
<keyword evidence="1" id="KW-1133">Transmembrane helix</keyword>
<protein>
    <recommendedName>
        <fullName evidence="2">DUF6534 domain-containing protein</fullName>
    </recommendedName>
</protein>
<dbReference type="Proteomes" id="UP001203297">
    <property type="component" value="Unassembled WGS sequence"/>
</dbReference>
<feature type="domain" description="DUF6534" evidence="2">
    <location>
        <begin position="162"/>
        <end position="241"/>
    </location>
</feature>
<feature type="transmembrane region" description="Helical" evidence="1">
    <location>
        <begin position="113"/>
        <end position="132"/>
    </location>
</feature>
<dbReference type="Pfam" id="PF20152">
    <property type="entry name" value="DUF6534"/>
    <property type="match status" value="1"/>
</dbReference>
<proteinExistence type="predicted"/>
<name>A0AAD4LVB8_9AGAM</name>